<dbReference type="RefSeq" id="WP_014278892.1">
    <property type="nucleotide sequence ID" value="NC_016641.1"/>
</dbReference>
<reference evidence="2" key="1">
    <citation type="submission" date="2011-11" db="EMBL/GenBank/DDBJ databases">
        <title>Complete sequence of Paenibacillus terrae HPL-003.</title>
        <authorList>
            <person name="Shin S.H."/>
            <person name="Kim S."/>
            <person name="Kim J.Y."/>
        </authorList>
    </citation>
    <scope>NUCLEOTIDE SEQUENCE [LARGE SCALE GENOMIC DNA]</scope>
    <source>
        <strain evidence="2">HPL-003</strain>
    </source>
</reference>
<sequence>MSEQHSFNIPAHYNIYTGNSNRELRIDYSIPQNGVTESTGLIIFVPGFGGNIDSKVYAKMRKVFADKYNMVTIQCSYFGSSYMQSSIDNYRLKNPEILQSILTVDELEKMNKDSSTLLSILSEKNILLPVIANIDESIEEFNDMSYMQAIDIISSVEAVKTILKGNNLIFNPARIIGYGHSHGAYLLHLSNRLAPNLFSYLVDNSAWIEPAFLSNNRVLYGEVGNATLAIEFDYIAKKIIPNRLDLNLETLYKDFHGNTQVLSFQGDNDDLVNHVEKKRIVETINNSDFILVKQEDVDHVKYKSNSHGLDADFLELFSFALELERPTKETPVKELIYIIDFESVLIEVDYTNGLPVFNFNFK</sequence>
<evidence type="ECO:0008006" key="3">
    <source>
        <dbReference type="Google" id="ProtNLM"/>
    </source>
</evidence>
<reference evidence="1 2" key="3">
    <citation type="journal article" date="2012" name="J. Bacteriol.">
        <title>Genome Sequence of Paenibacillus terrae HPL-003, a Xylanase-Producing Bacterium Isolated from Soil Found in Forest Residue.</title>
        <authorList>
            <person name="Shin S.H."/>
            <person name="Kim S."/>
            <person name="Kim J.Y."/>
            <person name="Song H.Y."/>
            <person name="Cho S.J."/>
            <person name="Kim D.R."/>
            <person name="Lee K.I."/>
            <person name="Lim H.K."/>
            <person name="Park N.J."/>
            <person name="Hwang I.T."/>
            <person name="Yang K.S."/>
        </authorList>
    </citation>
    <scope>NUCLEOTIDE SEQUENCE [LARGE SCALE GENOMIC DNA]</scope>
    <source>
        <strain evidence="1 2">HPL-003</strain>
    </source>
</reference>
<dbReference type="Proteomes" id="UP000005876">
    <property type="component" value="Chromosome"/>
</dbReference>
<dbReference type="SUPFAM" id="SSF53474">
    <property type="entry name" value="alpha/beta-Hydrolases"/>
    <property type="match status" value="1"/>
</dbReference>
<organism evidence="1 2">
    <name type="scientific">Paenibacillus terrae (strain HPL-003)</name>
    <dbReference type="NCBI Taxonomy" id="985665"/>
    <lineage>
        <taxon>Bacteria</taxon>
        <taxon>Bacillati</taxon>
        <taxon>Bacillota</taxon>
        <taxon>Bacilli</taxon>
        <taxon>Bacillales</taxon>
        <taxon>Paenibacillaceae</taxon>
        <taxon>Paenibacillus</taxon>
    </lineage>
</organism>
<name>G7W3Q6_PAETH</name>
<dbReference type="InterPro" id="IPR029058">
    <property type="entry name" value="AB_hydrolase_fold"/>
</dbReference>
<protein>
    <recommendedName>
        <fullName evidence="3">DUF2920 domain-containing protein</fullName>
    </recommendedName>
</protein>
<dbReference type="Pfam" id="PF11144">
    <property type="entry name" value="DUF2920"/>
    <property type="match status" value="1"/>
</dbReference>
<gene>
    <name evidence="1" type="ordered locus">HPL003_06900</name>
</gene>
<dbReference type="OrthoDB" id="2448563at2"/>
<dbReference type="InterPro" id="IPR022605">
    <property type="entry name" value="DUF2920"/>
</dbReference>
<dbReference type="KEGG" id="pta:HPL003_06900"/>
<dbReference type="Gene3D" id="3.40.50.1820">
    <property type="entry name" value="alpha/beta hydrolase"/>
    <property type="match status" value="1"/>
</dbReference>
<evidence type="ECO:0000313" key="2">
    <source>
        <dbReference type="Proteomes" id="UP000005876"/>
    </source>
</evidence>
<reference key="2">
    <citation type="submission" date="2011-11" db="EMBL/GenBank/DDBJ databases">
        <authorList>
            <person name="Shin S.H."/>
            <person name="Kim S."/>
            <person name="Kim J.Y."/>
        </authorList>
    </citation>
    <scope>NUCLEOTIDE SEQUENCE</scope>
    <source>
        <strain>HPL-003</strain>
    </source>
</reference>
<proteinExistence type="predicted"/>
<dbReference type="STRING" id="985665.HPL003_06900"/>
<dbReference type="HOGENOM" id="CLU_729276_0_0_9"/>
<accession>G7W3Q6</accession>
<dbReference type="EMBL" id="CP003107">
    <property type="protein sequence ID" value="AET58143.1"/>
    <property type="molecule type" value="Genomic_DNA"/>
</dbReference>
<dbReference type="eggNOG" id="COG1073">
    <property type="taxonomic scope" value="Bacteria"/>
</dbReference>
<dbReference type="AlphaFoldDB" id="G7W3Q6"/>
<evidence type="ECO:0000313" key="1">
    <source>
        <dbReference type="EMBL" id="AET58143.1"/>
    </source>
</evidence>